<dbReference type="Proteomes" id="UP000186303">
    <property type="component" value="Chromosome 8"/>
</dbReference>
<organism evidence="2 3">
    <name type="scientific">Malassezia sympodialis (strain ATCC 42132)</name>
    <name type="common">Atopic eczema-associated yeast</name>
    <dbReference type="NCBI Taxonomy" id="1230383"/>
    <lineage>
        <taxon>Eukaryota</taxon>
        <taxon>Fungi</taxon>
        <taxon>Dikarya</taxon>
        <taxon>Basidiomycota</taxon>
        <taxon>Ustilaginomycotina</taxon>
        <taxon>Malasseziomycetes</taxon>
        <taxon>Malasseziales</taxon>
        <taxon>Malasseziaceae</taxon>
        <taxon>Malassezia</taxon>
    </lineage>
</organism>
<evidence type="ECO:0000313" key="3">
    <source>
        <dbReference type="Proteomes" id="UP000186303"/>
    </source>
</evidence>
<keyword evidence="1" id="KW-0472">Membrane</keyword>
<sequence>MDGSLPAPASGFRYAMGLMRVHPHLDGFARPLSSAEAAPAVRDMQWALQRWQIGEPLALLRSPRPVYTTEPTMERKMDLESNLRVVLIAMGVALAALVLLAGERVLLRLGWYHSAPTFSMDEMKQTYDATMTRYAGVSKRCAAWWREREARSDALGALVVRVRCITQQGLQRLALWLRRQLDAWAPPGATMPV</sequence>
<keyword evidence="3" id="KW-1185">Reference proteome</keyword>
<feature type="transmembrane region" description="Helical" evidence="1">
    <location>
        <begin position="83"/>
        <end position="102"/>
    </location>
</feature>
<keyword evidence="1" id="KW-0812">Transmembrane</keyword>
<dbReference type="AlphaFoldDB" id="A0A1M8ABU2"/>
<proteinExistence type="predicted"/>
<name>A0A1M8ABU2_MALS4</name>
<reference evidence="3" key="1">
    <citation type="journal article" date="2017" name="Nucleic Acids Res.">
        <title>Proteogenomics produces comprehensive and highly accurate protein-coding gene annotation in a complete genome assembly of Malassezia sympodialis.</title>
        <authorList>
            <person name="Zhu Y."/>
            <person name="Engstroem P.G."/>
            <person name="Tellgren-Roth C."/>
            <person name="Baudo C.D."/>
            <person name="Kennell J.C."/>
            <person name="Sun S."/>
            <person name="Billmyre R.B."/>
            <person name="Schroeder M.S."/>
            <person name="Andersson A."/>
            <person name="Holm T."/>
            <person name="Sigurgeirsson B."/>
            <person name="Wu G."/>
            <person name="Sankaranarayanan S.R."/>
            <person name="Siddharthan R."/>
            <person name="Sanyal K."/>
            <person name="Lundeberg J."/>
            <person name="Nystedt B."/>
            <person name="Boekhout T."/>
            <person name="Dawson T.L. Jr."/>
            <person name="Heitman J."/>
            <person name="Scheynius A."/>
            <person name="Lehtioe J."/>
        </authorList>
    </citation>
    <scope>NUCLEOTIDE SEQUENCE [LARGE SCALE GENOMIC DNA]</scope>
    <source>
        <strain evidence="3">ATCC 42132</strain>
    </source>
</reference>
<accession>A0A1M8ABU2</accession>
<keyword evidence="1" id="KW-1133">Transmembrane helix</keyword>
<evidence type="ECO:0000256" key="1">
    <source>
        <dbReference type="SAM" id="Phobius"/>
    </source>
</evidence>
<evidence type="ECO:0000313" key="2">
    <source>
        <dbReference type="EMBL" id="SHO79922.1"/>
    </source>
</evidence>
<dbReference type="EMBL" id="LT671828">
    <property type="protein sequence ID" value="SHO79922.1"/>
    <property type="molecule type" value="Genomic_DNA"/>
</dbReference>
<gene>
    <name evidence="2" type="ORF">MSYG_4277</name>
</gene>
<dbReference type="VEuPathDB" id="FungiDB:MSYG_4277"/>
<protein>
    <submittedName>
        <fullName evidence="2">Uncharacterized protein</fullName>
    </submittedName>
</protein>